<name>A0A5N6DUB6_ASPPA</name>
<accession>A0A5N6DUB6</accession>
<dbReference type="Gene3D" id="2.60.40.770">
    <property type="match status" value="1"/>
</dbReference>
<organism evidence="4 5">
    <name type="scientific">Aspergillus parasiticus</name>
    <dbReference type="NCBI Taxonomy" id="5067"/>
    <lineage>
        <taxon>Eukaryota</taxon>
        <taxon>Fungi</taxon>
        <taxon>Dikarya</taxon>
        <taxon>Ascomycota</taxon>
        <taxon>Pezizomycotina</taxon>
        <taxon>Eurotiomycetes</taxon>
        <taxon>Eurotiomycetidae</taxon>
        <taxon>Eurotiales</taxon>
        <taxon>Aspergillaceae</taxon>
        <taxon>Aspergillus</taxon>
        <taxon>Aspergillus subgen. Circumdati</taxon>
    </lineage>
</organism>
<dbReference type="Pfam" id="PF02221">
    <property type="entry name" value="E1_DerP2_DerF2"/>
    <property type="match status" value="1"/>
</dbReference>
<gene>
    <name evidence="4" type="ORF">BDV34DRAFT_222251</name>
</gene>
<sequence>MKAGPTLILSTLLGLSQALQLTDKSWSSCEGHRAVNIVDISPCDAEPCVLAQGKKYTVSMSGENGENTVDDVHLNVDGYFAGWVRLADELVCGLSLACPVEPRGKWTLDYTWAVDDSFPLGQSQQTKWLLVGNSGVAELGCANILVTIE</sequence>
<evidence type="ECO:0000256" key="2">
    <source>
        <dbReference type="SAM" id="SignalP"/>
    </source>
</evidence>
<dbReference type="InterPro" id="IPR003172">
    <property type="entry name" value="ML_dom"/>
</dbReference>
<dbReference type="InterPro" id="IPR014756">
    <property type="entry name" value="Ig_E-set"/>
</dbReference>
<keyword evidence="2" id="KW-0732">Signal</keyword>
<feature type="signal peptide" evidence="2">
    <location>
        <begin position="1"/>
        <end position="18"/>
    </location>
</feature>
<evidence type="ECO:0000313" key="5">
    <source>
        <dbReference type="Proteomes" id="UP000326532"/>
    </source>
</evidence>
<protein>
    <recommendedName>
        <fullName evidence="1">Phosphatidylglycerol/phosphatidylinositol transfer protein</fullName>
    </recommendedName>
</protein>
<reference evidence="4 5" key="1">
    <citation type="submission" date="2019-04" db="EMBL/GenBank/DDBJ databases">
        <title>Fungal friends and foes A comparative genomics study of 23 Aspergillus species from section Flavi.</title>
        <authorList>
            <consortium name="DOE Joint Genome Institute"/>
            <person name="Kjaerbolling I."/>
            <person name="Vesth T.C."/>
            <person name="Frisvad J.C."/>
            <person name="Nybo J.L."/>
            <person name="Theobald S."/>
            <person name="Kildgaard S."/>
            <person name="Petersen T.I."/>
            <person name="Kuo A."/>
            <person name="Sato A."/>
            <person name="Lyhne E.K."/>
            <person name="Kogle M.E."/>
            <person name="Wiebenga A."/>
            <person name="Kun R.S."/>
            <person name="Lubbers R.J."/>
            <person name="Makela M.R."/>
            <person name="Barry K."/>
            <person name="Chovatia M."/>
            <person name="Clum A."/>
            <person name="Daum C."/>
            <person name="Haridas S."/>
            <person name="He G."/>
            <person name="LaButti K."/>
            <person name="Lipzen A."/>
            <person name="Mondo S."/>
            <person name="Pangilinan J."/>
            <person name="Riley R."/>
            <person name="Salamov A."/>
            <person name="Simmons B.A."/>
            <person name="Magnuson J.K."/>
            <person name="Henrissat B."/>
            <person name="Mortensen U.H."/>
            <person name="Larsen T.O."/>
            <person name="De vries R.P."/>
            <person name="Grigoriev I.V."/>
            <person name="Machida M."/>
            <person name="Baker S.E."/>
            <person name="Andersen M.R."/>
        </authorList>
    </citation>
    <scope>NUCLEOTIDE SEQUENCE [LARGE SCALE GENOMIC DNA]</scope>
    <source>
        <strain evidence="4 5">CBS 117618</strain>
    </source>
</reference>
<dbReference type="VEuPathDB" id="FungiDB:BDV34DRAFT_222251"/>
<dbReference type="Proteomes" id="UP000326532">
    <property type="component" value="Unassembled WGS sequence"/>
</dbReference>
<evidence type="ECO:0000256" key="1">
    <source>
        <dbReference type="ARBA" id="ARBA00016056"/>
    </source>
</evidence>
<evidence type="ECO:0000259" key="3">
    <source>
        <dbReference type="SMART" id="SM00737"/>
    </source>
</evidence>
<dbReference type="SUPFAM" id="SSF81296">
    <property type="entry name" value="E set domains"/>
    <property type="match status" value="1"/>
</dbReference>
<feature type="domain" description="MD-2-related lipid-recognition" evidence="3">
    <location>
        <begin position="26"/>
        <end position="146"/>
    </location>
</feature>
<feature type="chain" id="PRO_5024864156" description="Phosphatidylglycerol/phosphatidylinositol transfer protein" evidence="2">
    <location>
        <begin position="19"/>
        <end position="149"/>
    </location>
</feature>
<dbReference type="AlphaFoldDB" id="A0A5N6DUB6"/>
<dbReference type="SMART" id="SM00737">
    <property type="entry name" value="ML"/>
    <property type="match status" value="1"/>
</dbReference>
<evidence type="ECO:0000313" key="4">
    <source>
        <dbReference type="EMBL" id="KAB8208567.1"/>
    </source>
</evidence>
<keyword evidence="5" id="KW-1185">Reference proteome</keyword>
<dbReference type="EMBL" id="ML734950">
    <property type="protein sequence ID" value="KAB8208567.1"/>
    <property type="molecule type" value="Genomic_DNA"/>
</dbReference>
<proteinExistence type="predicted"/>